<reference evidence="5 6" key="4">
    <citation type="journal article" date="2011" name="BMC Genomics">
        <title>RNA-Seq improves annotation of protein-coding genes in the cucumber genome.</title>
        <authorList>
            <person name="Li Z."/>
            <person name="Zhang Z."/>
            <person name="Yan P."/>
            <person name="Huang S."/>
            <person name="Fei Z."/>
            <person name="Lin K."/>
        </authorList>
    </citation>
    <scope>NUCLEOTIDE SEQUENCE [LARGE SCALE GENOMIC DNA]</scope>
    <source>
        <strain evidence="6">cv. 9930</strain>
    </source>
</reference>
<reference evidence="5 6" key="3">
    <citation type="journal article" date="2010" name="BMC Genomics">
        <title>Transcriptome sequencing and comparative analysis of cucumber flowers with different sex types.</title>
        <authorList>
            <person name="Guo S."/>
            <person name="Zheng Y."/>
            <person name="Joung J.G."/>
            <person name="Liu S."/>
            <person name="Zhang Z."/>
            <person name="Crasta O.R."/>
            <person name="Sobral B.W."/>
            <person name="Xu Y."/>
            <person name="Huang S."/>
            <person name="Fei Z."/>
        </authorList>
    </citation>
    <scope>NUCLEOTIDE SEQUENCE [LARGE SCALE GENOMIC DNA]</scope>
    <source>
        <strain evidence="6">cv. 9930</strain>
    </source>
</reference>
<evidence type="ECO:0000313" key="5">
    <source>
        <dbReference type="EMBL" id="KGN50603.1"/>
    </source>
</evidence>
<name>A0A0A0KLZ5_CUCSA</name>
<keyword evidence="1" id="KW-0677">Repeat</keyword>
<dbReference type="PROSITE" id="PS51375">
    <property type="entry name" value="PPR"/>
    <property type="match status" value="1"/>
</dbReference>
<evidence type="ECO:0000313" key="6">
    <source>
        <dbReference type="Proteomes" id="UP000029981"/>
    </source>
</evidence>
<reference evidence="5 6" key="1">
    <citation type="journal article" date="2009" name="Nat. Genet.">
        <title>The genome of the cucumber, Cucumis sativus L.</title>
        <authorList>
            <person name="Huang S."/>
            <person name="Li R."/>
            <person name="Zhang Z."/>
            <person name="Li L."/>
            <person name="Gu X."/>
            <person name="Fan W."/>
            <person name="Lucas W.J."/>
            <person name="Wang X."/>
            <person name="Xie B."/>
            <person name="Ni P."/>
            <person name="Ren Y."/>
            <person name="Zhu H."/>
            <person name="Li J."/>
            <person name="Lin K."/>
            <person name="Jin W."/>
            <person name="Fei Z."/>
            <person name="Li G."/>
            <person name="Staub J."/>
            <person name="Kilian A."/>
            <person name="van der Vossen E.A."/>
            <person name="Wu Y."/>
            <person name="Guo J."/>
            <person name="He J."/>
            <person name="Jia Z."/>
            <person name="Ren Y."/>
            <person name="Tian G."/>
            <person name="Lu Y."/>
            <person name="Ruan J."/>
            <person name="Qian W."/>
            <person name="Wang M."/>
            <person name="Huang Q."/>
            <person name="Li B."/>
            <person name="Xuan Z."/>
            <person name="Cao J."/>
            <person name="Asan"/>
            <person name="Wu Z."/>
            <person name="Zhang J."/>
            <person name="Cai Q."/>
            <person name="Bai Y."/>
            <person name="Zhao B."/>
            <person name="Han Y."/>
            <person name="Li Y."/>
            <person name="Li X."/>
            <person name="Wang S."/>
            <person name="Shi Q."/>
            <person name="Liu S."/>
            <person name="Cho W.K."/>
            <person name="Kim J.Y."/>
            <person name="Xu Y."/>
            <person name="Heller-Uszynska K."/>
            <person name="Miao H."/>
            <person name="Cheng Z."/>
            <person name="Zhang S."/>
            <person name="Wu J."/>
            <person name="Yang Y."/>
            <person name="Kang H."/>
            <person name="Li M."/>
            <person name="Liang H."/>
            <person name="Ren X."/>
            <person name="Shi Z."/>
            <person name="Wen M."/>
            <person name="Jian M."/>
            <person name="Yang H."/>
            <person name="Zhang G."/>
            <person name="Yang Z."/>
            <person name="Chen R."/>
            <person name="Liu S."/>
            <person name="Li J."/>
            <person name="Ma L."/>
            <person name="Liu H."/>
            <person name="Zhou Y."/>
            <person name="Zhao J."/>
            <person name="Fang X."/>
            <person name="Li G."/>
            <person name="Fang L."/>
            <person name="Li Y."/>
            <person name="Liu D."/>
            <person name="Zheng H."/>
            <person name="Zhang Y."/>
            <person name="Qin N."/>
            <person name="Li Z."/>
            <person name="Yang G."/>
            <person name="Yang S."/>
            <person name="Bolund L."/>
            <person name="Kristiansen K."/>
            <person name="Zheng H."/>
            <person name="Li S."/>
            <person name="Zhang X."/>
            <person name="Yang H."/>
            <person name="Wang J."/>
            <person name="Sun R."/>
            <person name="Zhang B."/>
            <person name="Jiang S."/>
            <person name="Wang J."/>
            <person name="Du Y."/>
            <person name="Li S."/>
        </authorList>
    </citation>
    <scope>NUCLEOTIDE SEQUENCE [LARGE SCALE GENOMIC DNA]</scope>
    <source>
        <strain evidence="6">cv. 9930</strain>
    </source>
</reference>
<dbReference type="eggNOG" id="KOG4197">
    <property type="taxonomic scope" value="Eukaryota"/>
</dbReference>
<feature type="transmembrane region" description="Helical" evidence="3">
    <location>
        <begin position="274"/>
        <end position="293"/>
    </location>
</feature>
<dbReference type="Gene3D" id="1.25.40.10">
    <property type="entry name" value="Tetratricopeptide repeat domain"/>
    <property type="match status" value="1"/>
</dbReference>
<dbReference type="Gramene" id="KGN50603">
    <property type="protein sequence ID" value="KGN50603"/>
    <property type="gene ID" value="Csa_5G190470"/>
</dbReference>
<dbReference type="PANTHER" id="PTHR47926:SF363">
    <property type="entry name" value="PENTATRICOPEPTIDE REPEAT-CONTAINING PROTEIN"/>
    <property type="match status" value="1"/>
</dbReference>
<dbReference type="EMBL" id="CM002926">
    <property type="protein sequence ID" value="KGN50603.1"/>
    <property type="molecule type" value="Genomic_DNA"/>
</dbReference>
<keyword evidence="3" id="KW-1133">Transmembrane helix</keyword>
<dbReference type="GO" id="GO:0009451">
    <property type="term" value="P:RNA modification"/>
    <property type="evidence" value="ECO:0007669"/>
    <property type="project" value="InterPro"/>
</dbReference>
<dbReference type="GO" id="GO:0003723">
    <property type="term" value="F:RNA binding"/>
    <property type="evidence" value="ECO:0007669"/>
    <property type="project" value="InterPro"/>
</dbReference>
<evidence type="ECO:0000259" key="4">
    <source>
        <dbReference type="PROSITE" id="PS50127"/>
    </source>
</evidence>
<evidence type="ECO:0000256" key="1">
    <source>
        <dbReference type="ARBA" id="ARBA00022737"/>
    </source>
</evidence>
<dbReference type="InterPro" id="IPR011990">
    <property type="entry name" value="TPR-like_helical_dom_sf"/>
</dbReference>
<dbReference type="Pfam" id="PF00179">
    <property type="entry name" value="UQ_con"/>
    <property type="match status" value="1"/>
</dbReference>
<keyword evidence="3" id="KW-0472">Membrane</keyword>
<dbReference type="InterPro" id="IPR046960">
    <property type="entry name" value="PPR_At4g14850-like_plant"/>
</dbReference>
<dbReference type="Pfam" id="PF01535">
    <property type="entry name" value="PPR"/>
    <property type="match status" value="2"/>
</dbReference>
<gene>
    <name evidence="5" type="ORF">Csa_5G190470</name>
</gene>
<dbReference type="InterPro" id="IPR000608">
    <property type="entry name" value="UBC"/>
</dbReference>
<reference evidence="5 6" key="2">
    <citation type="journal article" date="2009" name="PLoS ONE">
        <title>An integrated genetic and cytogenetic map of the cucumber genome.</title>
        <authorList>
            <person name="Ren Y."/>
            <person name="Zhang Z."/>
            <person name="Liu J."/>
            <person name="Staub J.E."/>
            <person name="Han Y."/>
            <person name="Cheng Z."/>
            <person name="Li X."/>
            <person name="Lu J."/>
            <person name="Miao H."/>
            <person name="Kang H."/>
            <person name="Xie B."/>
            <person name="Gu X."/>
            <person name="Wang X."/>
            <person name="Du Y."/>
            <person name="Jin W."/>
            <person name="Huang S."/>
        </authorList>
    </citation>
    <scope>NUCLEOTIDE SEQUENCE [LARGE SCALE GENOMIC DNA]</scope>
    <source>
        <strain evidence="6">cv. 9930</strain>
    </source>
</reference>
<dbReference type="SUPFAM" id="SSF54518">
    <property type="entry name" value="Tubby C-terminal domain-like"/>
    <property type="match status" value="1"/>
</dbReference>
<protein>
    <recommendedName>
        <fullName evidence="4">UBC core domain-containing protein</fullName>
    </recommendedName>
</protein>
<sequence>MLKEDLKLNEVIFTTVLSACSYSGMVEEGWRYFKSMIQDYNFVPSMKHYACMVDLLARSGKLDEALDFIKKMPVQPDVSLYGAFLHGCGLYSRFDLGEVVLREMLQLHRNEACYYGLLYNLYASNGKWGEVNKRRPSFHALSLLNVSRLPYPPTSRLTRLPSIQPTTLPSLSLVLRLSAPPLFTAIRNLELRIRALLIENGKFLLSPKPTRRTTSTEYIISMGAENILRSSSSYIGKLRWVIEVNGAPGTLYANETYQLQVDFPEHYPMETPQVIYFCIQLLCIIISIAMVTFV</sequence>
<evidence type="ECO:0000256" key="3">
    <source>
        <dbReference type="SAM" id="Phobius"/>
    </source>
</evidence>
<keyword evidence="6" id="KW-1185">Reference proteome</keyword>
<accession>A0A0A0KLZ5</accession>
<dbReference type="PANTHER" id="PTHR47926">
    <property type="entry name" value="PENTATRICOPEPTIDE REPEAT-CONTAINING PROTEIN"/>
    <property type="match status" value="1"/>
</dbReference>
<dbReference type="AlphaFoldDB" id="A0A0A0KLZ5"/>
<evidence type="ECO:0000256" key="2">
    <source>
        <dbReference type="PROSITE-ProRule" id="PRU00708"/>
    </source>
</evidence>
<dbReference type="InterPro" id="IPR016135">
    <property type="entry name" value="UBQ-conjugating_enzyme/RWD"/>
</dbReference>
<organism evidence="5 6">
    <name type="scientific">Cucumis sativus</name>
    <name type="common">Cucumber</name>
    <dbReference type="NCBI Taxonomy" id="3659"/>
    <lineage>
        <taxon>Eukaryota</taxon>
        <taxon>Viridiplantae</taxon>
        <taxon>Streptophyta</taxon>
        <taxon>Embryophyta</taxon>
        <taxon>Tracheophyta</taxon>
        <taxon>Spermatophyta</taxon>
        <taxon>Magnoliopsida</taxon>
        <taxon>eudicotyledons</taxon>
        <taxon>Gunneridae</taxon>
        <taxon>Pentapetalae</taxon>
        <taxon>rosids</taxon>
        <taxon>fabids</taxon>
        <taxon>Cucurbitales</taxon>
        <taxon>Cucurbitaceae</taxon>
        <taxon>Benincaseae</taxon>
        <taxon>Cucumis</taxon>
    </lineage>
</organism>
<feature type="domain" description="UBC core" evidence="4">
    <location>
        <begin position="207"/>
        <end position="294"/>
    </location>
</feature>
<feature type="repeat" description="PPR" evidence="2">
    <location>
        <begin position="9"/>
        <end position="44"/>
    </location>
</feature>
<keyword evidence="3" id="KW-0812">Transmembrane</keyword>
<dbReference type="Proteomes" id="UP000029981">
    <property type="component" value="Chromosome 5"/>
</dbReference>
<proteinExistence type="predicted"/>
<dbReference type="InterPro" id="IPR002885">
    <property type="entry name" value="PPR_rpt"/>
</dbReference>
<dbReference type="PROSITE" id="PS50127">
    <property type="entry name" value="UBC_2"/>
    <property type="match status" value="1"/>
</dbReference>
<dbReference type="InterPro" id="IPR025659">
    <property type="entry name" value="Tubby-like_C"/>
</dbReference>
<dbReference type="NCBIfam" id="TIGR00756">
    <property type="entry name" value="PPR"/>
    <property type="match status" value="2"/>
</dbReference>
<dbReference type="Gene3D" id="3.10.110.10">
    <property type="entry name" value="Ubiquitin Conjugating Enzyme"/>
    <property type="match status" value="1"/>
</dbReference>
<dbReference type="SUPFAM" id="SSF54495">
    <property type="entry name" value="UBC-like"/>
    <property type="match status" value="1"/>
</dbReference>